<evidence type="ECO:0000313" key="2">
    <source>
        <dbReference type="EMBL" id="MDQ2088304.1"/>
    </source>
</evidence>
<dbReference type="EMBL" id="JANHAX010000001">
    <property type="protein sequence ID" value="MDQ2088304.1"/>
    <property type="molecule type" value="Genomic_DNA"/>
</dbReference>
<dbReference type="RefSeq" id="WP_306733577.1">
    <property type="nucleotide sequence ID" value="NZ_JANHAX010000001.1"/>
</dbReference>
<sequence length="204" mass="22613">MSRPVMRRFLVLLPLLMPATASASCPSAADLDRGVVLVQNGTAFRRADFERTAQGLMEVRHEHRDGRSRNSVAWYAHGLASRSERVGDRGLRTVYRGDVSALDRLDELGEVTLTGEVLDSSGGREQIALRVAFLGRQSYTLAECRYDSWHLRYERITPGGKAERFELDYAPALGLVLAAREIGADGAVPVFAYTWIGTKSDVER</sequence>
<keyword evidence="1" id="KW-0732">Signal</keyword>
<dbReference type="Proteomes" id="UP001226762">
    <property type="component" value="Unassembled WGS sequence"/>
</dbReference>
<reference evidence="2" key="2">
    <citation type="submission" date="2023-02" db="EMBL/GenBank/DDBJ databases">
        <title>'Rhodoalgimonas zhirmunskyi' gen. nov., isolated from a red alga.</title>
        <authorList>
            <person name="Nedashkovskaya O.I."/>
            <person name="Otstavnykh N.Y."/>
            <person name="Bystritskaya E.P."/>
            <person name="Balabanova L.A."/>
            <person name="Isaeva M.P."/>
        </authorList>
    </citation>
    <scope>NUCLEOTIDE SEQUENCE</scope>
    <source>
        <strain evidence="2">KCTC 52189</strain>
    </source>
</reference>
<reference evidence="2" key="1">
    <citation type="submission" date="2022-07" db="EMBL/GenBank/DDBJ databases">
        <authorList>
            <person name="Otstavnykh N."/>
            <person name="Isaeva M."/>
            <person name="Bystritskaya E."/>
        </authorList>
    </citation>
    <scope>NUCLEOTIDE SEQUENCE</scope>
    <source>
        <strain evidence="2">KCTC 52189</strain>
    </source>
</reference>
<evidence type="ECO:0000256" key="1">
    <source>
        <dbReference type="SAM" id="SignalP"/>
    </source>
</evidence>
<evidence type="ECO:0008006" key="4">
    <source>
        <dbReference type="Google" id="ProtNLM"/>
    </source>
</evidence>
<organism evidence="2 3">
    <name type="scientific">Marimonas arenosa</name>
    <dbReference type="NCBI Taxonomy" id="1795305"/>
    <lineage>
        <taxon>Bacteria</taxon>
        <taxon>Pseudomonadati</taxon>
        <taxon>Pseudomonadota</taxon>
        <taxon>Alphaproteobacteria</taxon>
        <taxon>Rhodobacterales</taxon>
        <taxon>Paracoccaceae</taxon>
        <taxon>Marimonas</taxon>
    </lineage>
</organism>
<comment type="caution">
    <text evidence="2">The sequence shown here is derived from an EMBL/GenBank/DDBJ whole genome shotgun (WGS) entry which is preliminary data.</text>
</comment>
<gene>
    <name evidence="2" type="ORF">NO357_00115</name>
</gene>
<dbReference type="AlphaFoldDB" id="A0AAE3W8Y7"/>
<evidence type="ECO:0000313" key="3">
    <source>
        <dbReference type="Proteomes" id="UP001226762"/>
    </source>
</evidence>
<protein>
    <recommendedName>
        <fullName evidence="4">Group 4 capsule polysaccharide lipoprotein GfcB/YjbF</fullName>
    </recommendedName>
</protein>
<accession>A0AAE3W8Y7</accession>
<keyword evidence="3" id="KW-1185">Reference proteome</keyword>
<dbReference type="PROSITE" id="PS51257">
    <property type="entry name" value="PROKAR_LIPOPROTEIN"/>
    <property type="match status" value="1"/>
</dbReference>
<feature type="chain" id="PRO_5041921119" description="Group 4 capsule polysaccharide lipoprotein GfcB/YjbF" evidence="1">
    <location>
        <begin position="24"/>
        <end position="204"/>
    </location>
</feature>
<name>A0AAE3W8Y7_9RHOB</name>
<proteinExistence type="predicted"/>
<feature type="signal peptide" evidence="1">
    <location>
        <begin position="1"/>
        <end position="23"/>
    </location>
</feature>